<reference evidence="2 3" key="1">
    <citation type="submission" date="2015-10" db="EMBL/GenBank/DDBJ databases">
        <title>Candidatus Desulfofervidus auxilii, a hydrogenotrophic sulfate-reducing bacterium involved in the thermophilic anaerobic oxidation of methane.</title>
        <authorList>
            <person name="Krukenberg V."/>
            <person name="Richter M."/>
            <person name="Wegener G."/>
        </authorList>
    </citation>
    <scope>NUCLEOTIDE SEQUENCE [LARGE SCALE GENOMIC DNA]</scope>
    <source>
        <strain evidence="2 3">HS1</strain>
    </source>
</reference>
<proteinExistence type="predicted"/>
<dbReference type="Pfam" id="PF00881">
    <property type="entry name" value="Nitroreductase"/>
    <property type="match status" value="1"/>
</dbReference>
<dbReference type="SUPFAM" id="SSF55469">
    <property type="entry name" value="FMN-dependent nitroreductase-like"/>
    <property type="match status" value="1"/>
</dbReference>
<name>A0A7U4QJG6_DESA2</name>
<evidence type="ECO:0000313" key="2">
    <source>
        <dbReference type="EMBL" id="AMM40492.1"/>
    </source>
</evidence>
<evidence type="ECO:0000259" key="1">
    <source>
        <dbReference type="Pfam" id="PF00881"/>
    </source>
</evidence>
<dbReference type="Proteomes" id="UP000070560">
    <property type="component" value="Chromosome"/>
</dbReference>
<dbReference type="InterPro" id="IPR029479">
    <property type="entry name" value="Nitroreductase"/>
</dbReference>
<feature type="domain" description="Nitroreductase" evidence="1">
    <location>
        <begin position="41"/>
        <end position="219"/>
    </location>
</feature>
<dbReference type="AlphaFoldDB" id="A0A7U4QJG6"/>
<dbReference type="CDD" id="cd02142">
    <property type="entry name" value="McbC_SagB-like_oxidoreductase"/>
    <property type="match status" value="1"/>
</dbReference>
<gene>
    <name evidence="2" type="ORF">HS1_000687</name>
</gene>
<dbReference type="InterPro" id="IPR020051">
    <property type="entry name" value="SagB-type_dehydrogenase"/>
</dbReference>
<dbReference type="GO" id="GO:0016491">
    <property type="term" value="F:oxidoreductase activity"/>
    <property type="evidence" value="ECO:0007669"/>
    <property type="project" value="InterPro"/>
</dbReference>
<dbReference type="Gene3D" id="3.40.109.10">
    <property type="entry name" value="NADH Oxidase"/>
    <property type="match status" value="1"/>
</dbReference>
<accession>A0A7U4QJG6</accession>
<dbReference type="KEGG" id="daw:HS1_000687"/>
<evidence type="ECO:0000313" key="3">
    <source>
        <dbReference type="Proteomes" id="UP000070560"/>
    </source>
</evidence>
<dbReference type="InterPro" id="IPR052544">
    <property type="entry name" value="Bacteriocin_Proc_Enz"/>
</dbReference>
<dbReference type="InterPro" id="IPR000415">
    <property type="entry name" value="Nitroreductase-like"/>
</dbReference>
<dbReference type="NCBIfam" id="TIGR03605">
    <property type="entry name" value="antibiot_sagB"/>
    <property type="match status" value="1"/>
</dbReference>
<dbReference type="EMBL" id="CP013015">
    <property type="protein sequence ID" value="AMM40492.1"/>
    <property type="molecule type" value="Genomic_DNA"/>
</dbReference>
<dbReference type="RefSeq" id="WP_082757580.1">
    <property type="nucleotide sequence ID" value="NZ_CP013015.1"/>
</dbReference>
<sequence length="220" mass="24026">MGKYLVFLGALVLLTTSIKAQDIISLPSPSFKGKISVEEAIKARRTNRDFGTSPLNLNQLSQILWAAYGITGKDGFKKSVPSAGALYPMDIIIVVGKKAVIGLKEGVYLYNSSSHALIRIKNGDKRKDLAKACLYQMWIAEAPVVIVMIGVYERCTKKYGKRGVRYTHIEAGHIGQNIFLQTEALGLKAGIVGAFSDEEIKKILNVKQGIPLLVMPIGHP</sequence>
<dbReference type="OrthoDB" id="9801593at2"/>
<organism evidence="2 3">
    <name type="scientific">Desulfofervidus auxilii</name>
    <dbReference type="NCBI Taxonomy" id="1621989"/>
    <lineage>
        <taxon>Bacteria</taxon>
        <taxon>Pseudomonadati</taxon>
        <taxon>Thermodesulfobacteriota</taxon>
        <taxon>Candidatus Desulfofervidia</taxon>
        <taxon>Candidatus Desulfofervidales</taxon>
        <taxon>Candidatus Desulfofervidaceae</taxon>
        <taxon>Candidatus Desulfofervidus</taxon>
    </lineage>
</organism>
<dbReference type="PANTHER" id="PTHR43745:SF2">
    <property type="entry name" value="NITROREDUCTASE MJ1384-RELATED"/>
    <property type="match status" value="1"/>
</dbReference>
<protein>
    <submittedName>
        <fullName evidence="2">Nitroreductase</fullName>
    </submittedName>
</protein>
<dbReference type="PANTHER" id="PTHR43745">
    <property type="entry name" value="NITROREDUCTASE MJ1384-RELATED"/>
    <property type="match status" value="1"/>
</dbReference>
<keyword evidence="3" id="KW-1185">Reference proteome</keyword>